<protein>
    <recommendedName>
        <fullName evidence="6">Ubiquitin-like protease family profile domain-containing protein</fullName>
    </recommendedName>
</protein>
<dbReference type="Gene3D" id="3.40.395.10">
    <property type="entry name" value="Adenoviral Proteinase, Chain A"/>
    <property type="match status" value="1"/>
</dbReference>
<dbReference type="InterPro" id="IPR003653">
    <property type="entry name" value="Peptidase_C48_C"/>
</dbReference>
<evidence type="ECO:0000256" key="3">
    <source>
        <dbReference type="ARBA" id="ARBA00022801"/>
    </source>
</evidence>
<dbReference type="PANTHER" id="PTHR12606:SF141">
    <property type="entry name" value="GH15225P-RELATED"/>
    <property type="match status" value="1"/>
</dbReference>
<keyword evidence="3" id="KW-0378">Hydrolase</keyword>
<dbReference type="AlphaFoldDB" id="A0AAV2AEW1"/>
<evidence type="ECO:0000256" key="2">
    <source>
        <dbReference type="ARBA" id="ARBA00022670"/>
    </source>
</evidence>
<evidence type="ECO:0000313" key="7">
    <source>
        <dbReference type="EMBL" id="CAL1282493.1"/>
    </source>
</evidence>
<dbReference type="GO" id="GO:0006508">
    <property type="term" value="P:proteolysis"/>
    <property type="evidence" value="ECO:0007669"/>
    <property type="project" value="UniProtKB-KW"/>
</dbReference>
<feature type="domain" description="Ubiquitin-like protease family profile" evidence="6">
    <location>
        <begin position="478"/>
        <end position="661"/>
    </location>
</feature>
<proteinExistence type="inferred from homology"/>
<dbReference type="InterPro" id="IPR038765">
    <property type="entry name" value="Papain-like_cys_pep_sf"/>
</dbReference>
<dbReference type="Proteomes" id="UP001497382">
    <property type="component" value="Unassembled WGS sequence"/>
</dbReference>
<dbReference type="FunFam" id="3.40.395.10:FF:000001">
    <property type="entry name" value="Sentrin-specific protease 1"/>
    <property type="match status" value="1"/>
</dbReference>
<dbReference type="GO" id="GO:0080090">
    <property type="term" value="P:regulation of primary metabolic process"/>
    <property type="evidence" value="ECO:0007669"/>
    <property type="project" value="UniProtKB-ARBA"/>
</dbReference>
<feature type="compositionally biased region" description="Polar residues" evidence="5">
    <location>
        <begin position="162"/>
        <end position="182"/>
    </location>
</feature>
<dbReference type="EMBL" id="CAXIEN010000156">
    <property type="protein sequence ID" value="CAL1282493.1"/>
    <property type="molecule type" value="Genomic_DNA"/>
</dbReference>
<dbReference type="PROSITE" id="PS50600">
    <property type="entry name" value="ULP_PROTEASE"/>
    <property type="match status" value="1"/>
</dbReference>
<evidence type="ECO:0000256" key="4">
    <source>
        <dbReference type="ARBA" id="ARBA00022807"/>
    </source>
</evidence>
<accession>A0AAV2AEW1</accession>
<dbReference type="GO" id="GO:0005634">
    <property type="term" value="C:nucleus"/>
    <property type="evidence" value="ECO:0007669"/>
    <property type="project" value="TreeGrafter"/>
</dbReference>
<dbReference type="Pfam" id="PF02902">
    <property type="entry name" value="Peptidase_C48"/>
    <property type="match status" value="1"/>
</dbReference>
<evidence type="ECO:0000259" key="6">
    <source>
        <dbReference type="PROSITE" id="PS50600"/>
    </source>
</evidence>
<comment type="similarity">
    <text evidence="1">Belongs to the peptidase C48 family.</text>
</comment>
<evidence type="ECO:0000256" key="1">
    <source>
        <dbReference type="ARBA" id="ARBA00005234"/>
    </source>
</evidence>
<dbReference type="PANTHER" id="PTHR12606">
    <property type="entry name" value="SENTRIN/SUMO-SPECIFIC PROTEASE"/>
    <property type="match status" value="1"/>
</dbReference>
<keyword evidence="8" id="KW-1185">Reference proteome</keyword>
<dbReference type="GO" id="GO:0016926">
    <property type="term" value="P:protein desumoylation"/>
    <property type="evidence" value="ECO:0007669"/>
    <property type="project" value="TreeGrafter"/>
</dbReference>
<feature type="compositionally biased region" description="Acidic residues" evidence="5">
    <location>
        <begin position="17"/>
        <end position="27"/>
    </location>
</feature>
<dbReference type="GO" id="GO:0016929">
    <property type="term" value="F:deSUMOylase activity"/>
    <property type="evidence" value="ECO:0007669"/>
    <property type="project" value="TreeGrafter"/>
</dbReference>
<evidence type="ECO:0000256" key="5">
    <source>
        <dbReference type="SAM" id="MobiDB-lite"/>
    </source>
</evidence>
<gene>
    <name evidence="7" type="ORF">LARSCL_LOCUS12105</name>
</gene>
<organism evidence="7 8">
    <name type="scientific">Larinioides sclopetarius</name>
    <dbReference type="NCBI Taxonomy" id="280406"/>
    <lineage>
        <taxon>Eukaryota</taxon>
        <taxon>Metazoa</taxon>
        <taxon>Ecdysozoa</taxon>
        <taxon>Arthropoda</taxon>
        <taxon>Chelicerata</taxon>
        <taxon>Arachnida</taxon>
        <taxon>Araneae</taxon>
        <taxon>Araneomorphae</taxon>
        <taxon>Entelegynae</taxon>
        <taxon>Araneoidea</taxon>
        <taxon>Araneidae</taxon>
        <taxon>Larinioides</taxon>
    </lineage>
</organism>
<evidence type="ECO:0000313" key="8">
    <source>
        <dbReference type="Proteomes" id="UP001497382"/>
    </source>
</evidence>
<feature type="region of interest" description="Disordered" evidence="5">
    <location>
        <begin position="1"/>
        <end position="31"/>
    </location>
</feature>
<feature type="region of interest" description="Disordered" evidence="5">
    <location>
        <begin position="150"/>
        <end position="182"/>
    </location>
</feature>
<keyword evidence="4" id="KW-0788">Thiol protease</keyword>
<dbReference type="SUPFAM" id="SSF54001">
    <property type="entry name" value="Cysteine proteinases"/>
    <property type="match status" value="1"/>
</dbReference>
<name>A0AAV2AEW1_9ARAC</name>
<comment type="caution">
    <text evidence="7">The sequence shown here is derived from an EMBL/GenBank/DDBJ whole genome shotgun (WGS) entry which is preliminary data.</text>
</comment>
<sequence>MSSLRRFYSRKRRSDDESSSCESDEDAPPVKRSRLLNREPSTLPKYLLYFGEVVTRKFSDFVKWVYGLPIGFINNRESMLKNALDGNVPIEVEEEDDLDVIEISSEDDDDGDDDLIIEEEFTRSSGKSSRKDGLRRSSIPISVVTHPLSSSTPVYRGENGTRGRTLNSLSRRPVNGCNNSKTYTTRSKREILQKLTYNRNIAPITNPSLDVEILLDTRDIPCDDSDDLEIVSEISNRRSSRRLARQTVSPVVSDFGQTSKEYNGSSPSSILNGKAASYERKKFNKTFTAHEVFRLNEKNKYKVLLEKMVGCSTYRLASPQKGSKGALIPSHFKKENLEKPIIEFLQKYYRPCIFKPCASLKDSCEVEVFTIDDDDDQVIEAETSNDYYKYKPKFSKGPGIFSEEWLKEFHKVISEATEERLQMVAAQEEKVERYKRRRADKILKEKILRGLSISSDQSEKDEFPELTPDMDDRIEWAFAITLPALETLSTFKDCTCNRSDMMTLSGLNWLNDSVINFYLALIMERGKNHPVYPSVYAFNSYFFSSLKSRGPKSVMRWTRKIEDGKNIFQFDILFVPLHLGMHWALCVVDNRTKKIKYYDSMQGTDDHCLRTLQNYLVAEMKEKLSIVMDPNAYSLEIVKDIPQQMNGSDCGMFTLKYAEYISRDVPITFSQEHMQYFRRRMVIEILDKKLF</sequence>
<reference evidence="7 8" key="1">
    <citation type="submission" date="2024-04" db="EMBL/GenBank/DDBJ databases">
        <authorList>
            <person name="Rising A."/>
            <person name="Reimegard J."/>
            <person name="Sonavane S."/>
            <person name="Akerstrom W."/>
            <person name="Nylinder S."/>
            <person name="Hedman E."/>
            <person name="Kallberg Y."/>
        </authorList>
    </citation>
    <scope>NUCLEOTIDE SEQUENCE [LARGE SCALE GENOMIC DNA]</scope>
</reference>
<keyword evidence="2" id="KW-0645">Protease</keyword>
<dbReference type="GO" id="GO:0060255">
    <property type="term" value="P:regulation of macromolecule metabolic process"/>
    <property type="evidence" value="ECO:0007669"/>
    <property type="project" value="UniProtKB-ARBA"/>
</dbReference>